<evidence type="ECO:0000256" key="4">
    <source>
        <dbReference type="ARBA" id="ARBA00023136"/>
    </source>
</evidence>
<accession>A0A8T4C6Z6</accession>
<gene>
    <name evidence="6" type="ORF">FJY86_01255</name>
</gene>
<feature type="transmembrane region" description="Helical" evidence="5">
    <location>
        <begin position="215"/>
        <end position="236"/>
    </location>
</feature>
<dbReference type="EMBL" id="VGJJ01000005">
    <property type="protein sequence ID" value="MBM3281954.1"/>
    <property type="molecule type" value="Genomic_DNA"/>
</dbReference>
<feature type="transmembrane region" description="Helical" evidence="5">
    <location>
        <begin position="36"/>
        <end position="58"/>
    </location>
</feature>
<evidence type="ECO:0000256" key="3">
    <source>
        <dbReference type="ARBA" id="ARBA00022989"/>
    </source>
</evidence>
<keyword evidence="2 5" id="KW-0812">Transmembrane</keyword>
<comment type="caution">
    <text evidence="6">The sequence shown here is derived from an EMBL/GenBank/DDBJ whole genome shotgun (WGS) entry which is preliminary data.</text>
</comment>
<feature type="transmembrane region" description="Helical" evidence="5">
    <location>
        <begin position="6"/>
        <end position="29"/>
    </location>
</feature>
<dbReference type="Pfam" id="PF02535">
    <property type="entry name" value="Zip"/>
    <property type="match status" value="1"/>
</dbReference>
<evidence type="ECO:0000256" key="2">
    <source>
        <dbReference type="ARBA" id="ARBA00022692"/>
    </source>
</evidence>
<proteinExistence type="predicted"/>
<organism evidence="6 7">
    <name type="scientific">Candidatus Iainarchaeum sp</name>
    <dbReference type="NCBI Taxonomy" id="3101447"/>
    <lineage>
        <taxon>Archaea</taxon>
        <taxon>Candidatus Iainarchaeota</taxon>
        <taxon>Candidatus Iainarchaeia</taxon>
        <taxon>Candidatus Iainarchaeales</taxon>
        <taxon>Candidatus Iainarchaeaceae</taxon>
        <taxon>Candidatus Iainarchaeum</taxon>
    </lineage>
</organism>
<comment type="subcellular location">
    <subcellularLocation>
        <location evidence="1">Membrane</location>
        <topology evidence="1">Multi-pass membrane protein</topology>
    </subcellularLocation>
</comment>
<dbReference type="GO" id="GO:0005385">
    <property type="term" value="F:zinc ion transmembrane transporter activity"/>
    <property type="evidence" value="ECO:0007669"/>
    <property type="project" value="TreeGrafter"/>
</dbReference>
<dbReference type="PANTHER" id="PTHR16950:SF16">
    <property type="entry name" value="ZINC TRANSPORTER ZIP13"/>
    <property type="match status" value="1"/>
</dbReference>
<feature type="transmembrane region" description="Helical" evidence="5">
    <location>
        <begin position="248"/>
        <end position="268"/>
    </location>
</feature>
<keyword evidence="4 5" id="KW-0472">Membrane</keyword>
<keyword evidence="3 5" id="KW-1133">Transmembrane helix</keyword>
<sequence length="269" mass="28974">MDVNLMYALLSVIGASLISLIGLVTLSLNQKRLKSFLVYVVAFAAGALFGDALIHLLPEAVEELGFGVDVSLAVLAGIIVMFLVEKIIHWRHCHYTETEEDEEELHLHHHASPHAHAHAHHKHSFAWVNLVGDAVHNFIDGIVIGAAYVISIPTGIATTLAVIFHEIPQEIGDFGVLLHGGFSTREALTLNLVTALTAVLGTVLVFALGEMITGFSVWLVPFAAGSFLYIAGSDLIPELHKKVAWKKSAGQLLAFGLGILVMMALLGLE</sequence>
<evidence type="ECO:0000256" key="5">
    <source>
        <dbReference type="SAM" id="Phobius"/>
    </source>
</evidence>
<feature type="transmembrane region" description="Helical" evidence="5">
    <location>
        <begin position="188"/>
        <end position="209"/>
    </location>
</feature>
<dbReference type="Proteomes" id="UP000774699">
    <property type="component" value="Unassembled WGS sequence"/>
</dbReference>
<evidence type="ECO:0000313" key="7">
    <source>
        <dbReference type="Proteomes" id="UP000774699"/>
    </source>
</evidence>
<protein>
    <submittedName>
        <fullName evidence="6">ZIP family metal transporter</fullName>
    </submittedName>
</protein>
<dbReference type="PANTHER" id="PTHR16950">
    <property type="entry name" value="ZINC TRANSPORTER SLC39A7 HISTIDINE-RICH MEMBRANE PROTEIN KE4"/>
    <property type="match status" value="1"/>
</dbReference>
<reference evidence="6" key="1">
    <citation type="submission" date="2019-03" db="EMBL/GenBank/DDBJ databases">
        <title>Lake Tanganyika Metagenome-Assembled Genomes (MAGs).</title>
        <authorList>
            <person name="Tran P."/>
        </authorList>
    </citation>
    <scope>NUCLEOTIDE SEQUENCE</scope>
    <source>
        <strain evidence="6">M_DeepCast_50m_m2_156</strain>
    </source>
</reference>
<name>A0A8T4C6Z6_9ARCH</name>
<evidence type="ECO:0000256" key="1">
    <source>
        <dbReference type="ARBA" id="ARBA00004141"/>
    </source>
</evidence>
<feature type="transmembrane region" description="Helical" evidence="5">
    <location>
        <begin position="64"/>
        <end position="84"/>
    </location>
</feature>
<dbReference type="InterPro" id="IPR003689">
    <property type="entry name" value="ZIP"/>
</dbReference>
<dbReference type="GO" id="GO:0006882">
    <property type="term" value="P:intracellular zinc ion homeostasis"/>
    <property type="evidence" value="ECO:0007669"/>
    <property type="project" value="TreeGrafter"/>
</dbReference>
<evidence type="ECO:0000313" key="6">
    <source>
        <dbReference type="EMBL" id="MBM3281954.1"/>
    </source>
</evidence>
<dbReference type="AlphaFoldDB" id="A0A8T4C6Z6"/>
<dbReference type="GO" id="GO:0016020">
    <property type="term" value="C:membrane"/>
    <property type="evidence" value="ECO:0007669"/>
    <property type="project" value="UniProtKB-SubCell"/>
</dbReference>